<dbReference type="EMBL" id="CP069028">
    <property type="protein sequence ID" value="QRC96216.1"/>
    <property type="molecule type" value="Genomic_DNA"/>
</dbReference>
<dbReference type="Proteomes" id="UP000663193">
    <property type="component" value="Chromosome 6"/>
</dbReference>
<organism evidence="1 2">
    <name type="scientific">Phaeosphaeria nodorum (strain SN15 / ATCC MYA-4574 / FGSC 10173)</name>
    <name type="common">Glume blotch fungus</name>
    <name type="synonym">Parastagonospora nodorum</name>
    <dbReference type="NCBI Taxonomy" id="321614"/>
    <lineage>
        <taxon>Eukaryota</taxon>
        <taxon>Fungi</taxon>
        <taxon>Dikarya</taxon>
        <taxon>Ascomycota</taxon>
        <taxon>Pezizomycotina</taxon>
        <taxon>Dothideomycetes</taxon>
        <taxon>Pleosporomycetidae</taxon>
        <taxon>Pleosporales</taxon>
        <taxon>Pleosporineae</taxon>
        <taxon>Phaeosphaeriaceae</taxon>
        <taxon>Parastagonospora</taxon>
    </lineage>
</organism>
<accession>A0A7U2F0G5</accession>
<evidence type="ECO:0000313" key="2">
    <source>
        <dbReference type="Proteomes" id="UP000663193"/>
    </source>
</evidence>
<dbReference type="VEuPathDB" id="FungiDB:JI435_433440"/>
<keyword evidence="2" id="KW-1185">Reference proteome</keyword>
<protein>
    <recommendedName>
        <fullName evidence="3">Berberine/berberine-like domain-containing protein</fullName>
    </recommendedName>
</protein>
<sequence>MHKFATDFTTLVNDLLNRSGLGAKYLFLNEAGEEQPVFQSYGAENLKKLKDIRSKYDLLKVFTELMPGGWKLPAE</sequence>
<evidence type="ECO:0000313" key="1">
    <source>
        <dbReference type="EMBL" id="QRC96216.1"/>
    </source>
</evidence>
<evidence type="ECO:0008006" key="3">
    <source>
        <dbReference type="Google" id="ProtNLM"/>
    </source>
</evidence>
<gene>
    <name evidence="1" type="ORF">JI435_433440</name>
</gene>
<dbReference type="OrthoDB" id="2151789at2759"/>
<reference evidence="2" key="1">
    <citation type="journal article" date="2021" name="BMC Genomics">
        <title>Chromosome-level genome assembly and manually-curated proteome of model necrotroph Parastagonospora nodorum Sn15 reveals a genome-wide trove of candidate effector homologs, and redundancy of virulence-related functions within an accessory chromosome.</title>
        <authorList>
            <person name="Bertazzoni S."/>
            <person name="Jones D.A.B."/>
            <person name="Phan H.T."/>
            <person name="Tan K.-C."/>
            <person name="Hane J.K."/>
        </authorList>
    </citation>
    <scope>NUCLEOTIDE SEQUENCE [LARGE SCALE GENOMIC DNA]</scope>
    <source>
        <strain evidence="2">SN15 / ATCC MYA-4574 / FGSC 10173)</strain>
    </source>
</reference>
<dbReference type="AlphaFoldDB" id="A0A7U2F0G5"/>
<name>A0A7U2F0G5_PHANO</name>
<proteinExistence type="predicted"/>